<dbReference type="SMART" id="SM01419">
    <property type="entry name" value="Thiol-ester_cl"/>
    <property type="match status" value="1"/>
</dbReference>
<feature type="region of interest" description="Disordered" evidence="2">
    <location>
        <begin position="231"/>
        <end position="252"/>
    </location>
</feature>
<dbReference type="InterPro" id="IPR011625">
    <property type="entry name" value="A2M_N_BRD"/>
</dbReference>
<dbReference type="Gene3D" id="2.60.40.1930">
    <property type="match status" value="2"/>
</dbReference>
<dbReference type="InterPro" id="IPR013783">
    <property type="entry name" value="Ig-like_fold"/>
</dbReference>
<dbReference type="Pfam" id="PF01835">
    <property type="entry name" value="MG2"/>
    <property type="match status" value="2"/>
</dbReference>
<dbReference type="InterPro" id="IPR001599">
    <property type="entry name" value="Macroglobln_a2"/>
</dbReference>
<evidence type="ECO:0000313" key="7">
    <source>
        <dbReference type="Proteomes" id="UP000187735"/>
    </source>
</evidence>
<evidence type="ECO:0000256" key="2">
    <source>
        <dbReference type="SAM" id="MobiDB-lite"/>
    </source>
</evidence>
<organism evidence="6 7">
    <name type="scientific">Fuerstiella marisgermanici</name>
    <dbReference type="NCBI Taxonomy" id="1891926"/>
    <lineage>
        <taxon>Bacteria</taxon>
        <taxon>Pseudomonadati</taxon>
        <taxon>Planctomycetota</taxon>
        <taxon>Planctomycetia</taxon>
        <taxon>Planctomycetales</taxon>
        <taxon>Planctomycetaceae</taxon>
        <taxon>Fuerstiella</taxon>
    </lineage>
</organism>
<dbReference type="InterPro" id="IPR047565">
    <property type="entry name" value="Alpha-macroglob_thiol-ester_cl"/>
</dbReference>
<dbReference type="InterPro" id="IPR002890">
    <property type="entry name" value="MG2"/>
</dbReference>
<dbReference type="EMBL" id="CP017641">
    <property type="protein sequence ID" value="APZ93633.1"/>
    <property type="molecule type" value="Genomic_DNA"/>
</dbReference>
<dbReference type="KEGG" id="fmr:Fuma_03251"/>
<dbReference type="Gene3D" id="2.60.40.10">
    <property type="entry name" value="Immunoglobulins"/>
    <property type="match status" value="1"/>
</dbReference>
<dbReference type="Gene3D" id="1.50.10.20">
    <property type="match status" value="1"/>
</dbReference>
<evidence type="ECO:0000259" key="5">
    <source>
        <dbReference type="SMART" id="SM01360"/>
    </source>
</evidence>
<dbReference type="STRING" id="1891926.Fuma_03251"/>
<proteinExistence type="inferred from homology"/>
<dbReference type="SUPFAM" id="SSF48239">
    <property type="entry name" value="Terpenoid cyclases/Protein prenyltransferases"/>
    <property type="match status" value="1"/>
</dbReference>
<dbReference type="PANTHER" id="PTHR40094">
    <property type="entry name" value="ALPHA-2-MACROGLOBULIN HOMOLOG"/>
    <property type="match status" value="1"/>
</dbReference>
<keyword evidence="7" id="KW-1185">Reference proteome</keyword>
<feature type="signal peptide" evidence="3">
    <location>
        <begin position="1"/>
        <end position="28"/>
    </location>
</feature>
<dbReference type="SMART" id="SM01360">
    <property type="entry name" value="A2M"/>
    <property type="match status" value="1"/>
</dbReference>
<dbReference type="Pfam" id="PF07678">
    <property type="entry name" value="TED_complement"/>
    <property type="match status" value="1"/>
</dbReference>
<dbReference type="Pfam" id="PF17791">
    <property type="entry name" value="MG3"/>
    <property type="match status" value="1"/>
</dbReference>
<accession>A0A1P8WHX0</accession>
<comment type="similarity">
    <text evidence="1">Belongs to the protease inhibitor I39 (alpha-2-macroglobulin) family. Bacterial alpha-2-macroglobulin subfamily.</text>
</comment>
<dbReference type="Pfam" id="PF17973">
    <property type="entry name" value="bMG10"/>
    <property type="match status" value="1"/>
</dbReference>
<evidence type="ECO:0000313" key="6">
    <source>
        <dbReference type="EMBL" id="APZ93633.1"/>
    </source>
</evidence>
<dbReference type="Pfam" id="PF00207">
    <property type="entry name" value="A2M"/>
    <property type="match status" value="1"/>
</dbReference>
<dbReference type="InterPro" id="IPR041555">
    <property type="entry name" value="MG3"/>
</dbReference>
<dbReference type="Proteomes" id="UP000187735">
    <property type="component" value="Chromosome"/>
</dbReference>
<dbReference type="PANTHER" id="PTHR40094:SF1">
    <property type="entry name" value="UBIQUITIN DOMAIN-CONTAINING PROTEIN"/>
    <property type="match status" value="1"/>
</dbReference>
<dbReference type="InterPro" id="IPR008930">
    <property type="entry name" value="Terpenoid_cyclase/PrenylTrfase"/>
</dbReference>
<feature type="chain" id="PRO_5012749510" evidence="3">
    <location>
        <begin position="29"/>
        <end position="2106"/>
    </location>
</feature>
<name>A0A1P8WHX0_9PLAN</name>
<feature type="domain" description="Alpha-2-macroglobulin bait region" evidence="4">
    <location>
        <begin position="1060"/>
        <end position="1201"/>
    </location>
</feature>
<evidence type="ECO:0000256" key="3">
    <source>
        <dbReference type="SAM" id="SignalP"/>
    </source>
</evidence>
<sequence length="2106" mass="235155" precursor="true">MAMRKSLIVFLSVVSLGSTMLVAHSLFAKPTTMQDRTADRQRAEKLMTDQNFAEALEVYRTLALDETNSDGKLPDDFSKAVQCMSQLEQLKEVDEFLESVVDRHATHWPLLSQAASVLSQQIPPQGYLIGGKFERGHHRGGGKVVNSVERDRVRSIQLLQQAIALLEKDDAAKPAEKYDVYHLLADNIGRYRYSEAWRLQDLTDLETLPDYEEAGGFGGFGGFGPGGFSRGGRFVPRSSQGAPVDEDGNPVFHKLPTSWEAAKTDGERWRWALEKSAEVDPSRRSDVDLEWAGFLQSQFGVSHSVSGPVPLVADGEKEADDDIWAVHKLSDSETVAQLATGAKRIELPDEFNHIVILEKVVARNDNRKPTALETLIGVRMNRHQYPKAAALLKQLLAETEGERAKEKIQKRIDQIEKNWVQFQSVQMQPAGDGATFDIRYRNGSNVSFTARPVDISKLLDDVKAYLQSSPARVDYQKTQIENVGMQIINADQEKYLGEAVATWDLPLDPPADHFDAATTVTTPLQKAGAYFVTGKMQDGNEARMVIWVADTAITRKRVEKGTLYFVADAVSGKPIANANVEFFGWRQERIDRTRNYRTITKRFAERTDENGLVVPNHAQFENQLQWLTIVRTDDGRMAYDGFNGVWNPQQIPEFSYAPTKVYAVTDRPVYRPKHDVKFRLWVRKPRFSEDDAKFANQNFAIMIRNPKGDLVLDKDVKSDKWAGVDGEWKIPADATLGTYQIIIADRIDETKTRMRNGKLETSRTTGFRQLGSGSFRVEEYRKPEFEVTIDAPDKPVMLGEKIQAKVNAKYYFGAPVTEASVHYKVERTKKDSRWYPVARWDWLYSPGYWWFAPDYNWYPGWNRWGCYGPIPPWRGWNPDPPEVVVEGEAEIGEDGTFSIDIDTAAALNEHSDSDHNYSITAEVVDQSRRTIIGTGNVLVAREPFRVFVWTDRGHYRTGDTVNVSAQARTPDGRSVKGSGRAVLYAVTYEDDKPVEREVESWDVNTDDDGRTAVKMVIPDAGQYRVSVKVTDAEGHEAEGGYVLFVRGPNEDGRGYRFNDLELITEKRDYQPGETATLQINANKENGTVLLFVRPANGLCPMPQVVRLDGKSTTVDIKVSRSDTPNIFVEALTIADGRIHSEMREIIVPPEKKVANVEVLPSAEKYRPGDEATVKLKLTDVDGKPFIGNTVLSVYDASLEYIAASSIPEIRSFFWNVRRHHNVQIQSTLQQTSGPVYLNGEVTMQILAGQDFGMGGGFGGGMISGFGGYGMGGGFGGGNVMRRGRGMQVESMMMEDAAPAAGAAPGFAAPAAAMMKAAPAAPGGGGGGEPVVEPTVRSSFADTAYWVASVTSDKDGTVEVKFKVPDNLTTWKVKAWTLGDGTRVGSGSSDIISSKDLIIRPQTPRFFTETDQITLSAVVHNYLETAKSTKVVLETEGGQLQIQGDAEQTVQIPAGGEVRVDWNVHVVASGTAKVRMKALTDEESDASELSVPVQVHGILKTESFTGVIRPDGDSATVDINVPAARIEEQSRLEIRYSPTLAGAMVDALPYLIEYPYGCTEQTLNRFLPSVITQQTLKKMGVSLADVQKKRTNLNAQELGDAANRAAQWKRYDRNPVFDETEMNVIVKTGVTDLSNMQLTDGGWGWFSGFGEHSTPHLTSIVVHGLTIADRNGVPVLPDVLQRGVEWLKAYQAEEIAKLKEADWRREHPDELKDRKVPYKNSADNMDAFVAFVLTEHDGTDTAMSDYLYRDRGNLSVYAKALTGIVLHAQDDAERRDMLLRNIEQFLQQDDENQTAWLKMPQNSWWYWYGSENEAMARYLQLLLKVNPKSDVAPRLVKYLLNNRKHGTYWNSTRDTAIVIEAMADYIAATGEDKPNMTVEVFVDGRLQKTVKINADNLFSFDNAMVLEGDAVKTGAHTIELRRTGSGPVYLNAYLTNFTKEDNITATGLEVKVQRRFYKLEPDDKDVSVRGDRGQVVNQQTAKFKRVLLESLDSVTSGDLIEVELLVDSKNDYEYLMLEDRKPSGFEPDDQRSGYIFEGLRAYRELRDDRVSFFLSNLARGNHSVSYRLRAETPSQKVSALPAQIEGMYAPELVGNSDEFKLRVTDRD</sequence>
<feature type="domain" description="Alpha-2-macroglobulin" evidence="5">
    <location>
        <begin position="1342"/>
        <end position="1432"/>
    </location>
</feature>
<evidence type="ECO:0000256" key="1">
    <source>
        <dbReference type="ARBA" id="ARBA00010556"/>
    </source>
</evidence>
<dbReference type="CDD" id="cd02891">
    <property type="entry name" value="A2M_like"/>
    <property type="match status" value="1"/>
</dbReference>
<dbReference type="InterPro" id="IPR051802">
    <property type="entry name" value="YfhM-like"/>
</dbReference>
<dbReference type="SMART" id="SM01359">
    <property type="entry name" value="A2M_N_2"/>
    <property type="match status" value="1"/>
</dbReference>
<gene>
    <name evidence="6" type="ORF">Fuma_03251</name>
</gene>
<protein>
    <submittedName>
        <fullName evidence="6">MG2 domain protein</fullName>
    </submittedName>
</protein>
<dbReference type="GO" id="GO:0005615">
    <property type="term" value="C:extracellular space"/>
    <property type="evidence" value="ECO:0007669"/>
    <property type="project" value="InterPro"/>
</dbReference>
<keyword evidence="3" id="KW-0732">Signal</keyword>
<dbReference type="GO" id="GO:0004866">
    <property type="term" value="F:endopeptidase inhibitor activity"/>
    <property type="evidence" value="ECO:0007669"/>
    <property type="project" value="InterPro"/>
</dbReference>
<dbReference type="InterPro" id="IPR041246">
    <property type="entry name" value="Bact_MG10"/>
</dbReference>
<reference evidence="6 7" key="1">
    <citation type="journal article" date="2016" name="Front. Microbiol.">
        <title>Fuerstia marisgermanicae gen. nov., sp. nov., an Unusual Member of the Phylum Planctomycetes from the German Wadden Sea.</title>
        <authorList>
            <person name="Kohn T."/>
            <person name="Heuer A."/>
            <person name="Jogler M."/>
            <person name="Vollmers J."/>
            <person name="Boedeker C."/>
            <person name="Bunk B."/>
            <person name="Rast P."/>
            <person name="Borchert D."/>
            <person name="Glockner I."/>
            <person name="Freese H.M."/>
            <person name="Klenk H.P."/>
            <person name="Overmann J."/>
            <person name="Kaster A.K."/>
            <person name="Rohde M."/>
            <person name="Wiegand S."/>
            <person name="Jogler C."/>
        </authorList>
    </citation>
    <scope>NUCLEOTIDE SEQUENCE [LARGE SCALE GENOMIC DNA]</scope>
    <source>
        <strain evidence="6 7">NH11</strain>
    </source>
</reference>
<dbReference type="Gene3D" id="2.20.130.20">
    <property type="match status" value="1"/>
</dbReference>
<dbReference type="Pfam" id="PF07703">
    <property type="entry name" value="A2M_BRD"/>
    <property type="match status" value="1"/>
</dbReference>
<evidence type="ECO:0000259" key="4">
    <source>
        <dbReference type="SMART" id="SM01359"/>
    </source>
</evidence>
<dbReference type="InterPro" id="IPR011626">
    <property type="entry name" value="Alpha-macroglobulin_TED"/>
</dbReference>